<name>A0A497ZQS2_9RHOB</name>
<keyword evidence="2" id="KW-1185">Reference proteome</keyword>
<accession>A0A497ZQS2</accession>
<comment type="caution">
    <text evidence="1">The sequence shown here is derived from an EMBL/GenBank/DDBJ whole genome shotgun (WGS) entry which is preliminary data.</text>
</comment>
<dbReference type="AlphaFoldDB" id="A0A497ZQS2"/>
<gene>
    <name evidence="1" type="ORF">CLV75_0097</name>
</gene>
<dbReference type="Proteomes" id="UP000271700">
    <property type="component" value="Unassembled WGS sequence"/>
</dbReference>
<proteinExistence type="predicted"/>
<protein>
    <submittedName>
        <fullName evidence="1">Uncharacterized protein</fullName>
    </submittedName>
</protein>
<reference evidence="1 2" key="1">
    <citation type="submission" date="2018-10" db="EMBL/GenBank/DDBJ databases">
        <title>Genomic Encyclopedia of Archaeal and Bacterial Type Strains, Phase II (KMG-II): from individual species to whole genera.</title>
        <authorList>
            <person name="Goeker M."/>
        </authorList>
    </citation>
    <scope>NUCLEOTIDE SEQUENCE [LARGE SCALE GENOMIC DNA]</scope>
    <source>
        <strain evidence="1 2">DSM 29317</strain>
    </source>
</reference>
<evidence type="ECO:0000313" key="2">
    <source>
        <dbReference type="Proteomes" id="UP000271700"/>
    </source>
</evidence>
<evidence type="ECO:0000313" key="1">
    <source>
        <dbReference type="EMBL" id="RLK10132.1"/>
    </source>
</evidence>
<organism evidence="1 2">
    <name type="scientific">Ruegeria conchae</name>
    <dbReference type="NCBI Taxonomy" id="981384"/>
    <lineage>
        <taxon>Bacteria</taxon>
        <taxon>Pseudomonadati</taxon>
        <taxon>Pseudomonadota</taxon>
        <taxon>Alphaproteobacteria</taxon>
        <taxon>Rhodobacterales</taxon>
        <taxon>Roseobacteraceae</taxon>
        <taxon>Ruegeria</taxon>
    </lineage>
</organism>
<sequence>MARKVSTSDALTRPLPNPLIPFTLTLNLSSKNEF</sequence>
<dbReference type="STRING" id="981384.GCA_000192475_02768"/>
<dbReference type="EMBL" id="RCCT01000001">
    <property type="protein sequence ID" value="RLK10132.1"/>
    <property type="molecule type" value="Genomic_DNA"/>
</dbReference>